<evidence type="ECO:0000259" key="11">
    <source>
        <dbReference type="Pfam" id="PF20656"/>
    </source>
</evidence>
<reference evidence="13 14" key="1">
    <citation type="journal article" date="2012" name="J. Bacteriol.">
        <title>Genome of Bacillus macauensis ZFHKF-1, a Long-Chain-Forming Bacterium.</title>
        <authorList>
            <person name="Cai L."/>
            <person name="Zhang T."/>
        </authorList>
    </citation>
    <scope>NUCLEOTIDE SEQUENCE [LARGE SCALE GENOMIC DNA]</scope>
    <source>
        <strain evidence="13 14">ZFHKF-1</strain>
    </source>
</reference>
<sequence>MIQNKQVEREAEILTVDALSFLEKLHERFEKRRQQILQARLERERAIDEGALPDFLQETTHIRESEWQIASVPNDLQDRRVEITGPAGDPKMVINALNSGAHIFMVDFEDANSPTRKNSFLGQVYVKQAIEGTLTYTSPQGKHYVLNETRAVIVVRPRGWHLQEKHLLFQGKPMAASLVDFGLFFFHNAHRLLQNGSGPYVYLPKLESYQEAELWNDVFTYAQEALKIPYGTIKATVLIETITACFEAEEMIYSLKDHCAGLNCGRWDYIFSYIKKLKNHASYVLPDRALVTMTVPFMRAYTQYVISVCHKRGAHAIGGMAAQIPIKNNEQANEQALQKVRSDKEREALDGHDGSWVAHPALVPIVKEVFNNIMPEANQIDKKLDHVKVTAAELLQPPVGHITEHGLRMNISISIQYIAAWLCGRGAVPLYHLMEDAATAEISRAQIWQWIKHPQGMLEDGREVNAALVAMYTEEELEKLKKTMSDNQWQSGRYEDSLALFTTLVHNDTFEPFLTTIGYEKMDKGAANDDDK</sequence>
<evidence type="ECO:0000256" key="4">
    <source>
        <dbReference type="ARBA" id="ARBA00022532"/>
    </source>
</evidence>
<dbReference type="GO" id="GO:0005737">
    <property type="term" value="C:cytoplasm"/>
    <property type="evidence" value="ECO:0007669"/>
    <property type="project" value="TreeGrafter"/>
</dbReference>
<dbReference type="InterPro" id="IPR019830">
    <property type="entry name" value="Malate_synthase_CS"/>
</dbReference>
<dbReference type="Pfam" id="PF20659">
    <property type="entry name" value="MS_C"/>
    <property type="match status" value="1"/>
</dbReference>
<dbReference type="Pfam" id="PF01274">
    <property type="entry name" value="MS_TIM-barrel"/>
    <property type="match status" value="1"/>
</dbReference>
<dbReference type="InterPro" id="IPR048356">
    <property type="entry name" value="MS_N"/>
</dbReference>
<protein>
    <recommendedName>
        <fullName evidence="7 9">Malate synthase</fullName>
        <ecNumber evidence="2 9">2.3.3.9</ecNumber>
    </recommendedName>
</protein>
<keyword evidence="5 9" id="KW-0808">Transferase</keyword>
<dbReference type="PANTHER" id="PTHR42902">
    <property type="entry name" value="MALATE SYNTHASE"/>
    <property type="match status" value="1"/>
</dbReference>
<keyword evidence="13" id="KW-0012">Acyltransferase</keyword>
<dbReference type="SUPFAM" id="SSF51645">
    <property type="entry name" value="Malate synthase G"/>
    <property type="match status" value="1"/>
</dbReference>
<dbReference type="InterPro" id="IPR006252">
    <property type="entry name" value="Malate_synthA"/>
</dbReference>
<evidence type="ECO:0000256" key="1">
    <source>
        <dbReference type="ARBA" id="ARBA00006394"/>
    </source>
</evidence>
<dbReference type="EMBL" id="AKKV01000024">
    <property type="protein sequence ID" value="EIT85716.1"/>
    <property type="molecule type" value="Genomic_DNA"/>
</dbReference>
<organism evidence="13 14">
    <name type="scientific">Fictibacillus macauensis ZFHKF-1</name>
    <dbReference type="NCBI Taxonomy" id="1196324"/>
    <lineage>
        <taxon>Bacteria</taxon>
        <taxon>Bacillati</taxon>
        <taxon>Bacillota</taxon>
        <taxon>Bacilli</taxon>
        <taxon>Bacillales</taxon>
        <taxon>Fictibacillaceae</taxon>
        <taxon>Fictibacillus</taxon>
    </lineage>
</organism>
<comment type="similarity">
    <text evidence="1 9">Belongs to the malate synthase family.</text>
</comment>
<dbReference type="InterPro" id="IPR001465">
    <property type="entry name" value="Malate_synthase_TIM"/>
</dbReference>
<evidence type="ECO:0000313" key="14">
    <source>
        <dbReference type="Proteomes" id="UP000004080"/>
    </source>
</evidence>
<dbReference type="AlphaFoldDB" id="I8J1U9"/>
<evidence type="ECO:0000256" key="7">
    <source>
        <dbReference type="ARBA" id="ARBA00068441"/>
    </source>
</evidence>
<feature type="domain" description="Malate synthase C-terminal" evidence="12">
    <location>
        <begin position="402"/>
        <end position="521"/>
    </location>
</feature>
<comment type="catalytic activity">
    <reaction evidence="6 9">
        <text>glyoxylate + acetyl-CoA + H2O = (S)-malate + CoA + H(+)</text>
        <dbReference type="Rhea" id="RHEA:18181"/>
        <dbReference type="ChEBI" id="CHEBI:15377"/>
        <dbReference type="ChEBI" id="CHEBI:15378"/>
        <dbReference type="ChEBI" id="CHEBI:15589"/>
        <dbReference type="ChEBI" id="CHEBI:36655"/>
        <dbReference type="ChEBI" id="CHEBI:57287"/>
        <dbReference type="ChEBI" id="CHEBI:57288"/>
        <dbReference type="EC" id="2.3.3.9"/>
    </reaction>
</comment>
<keyword evidence="14" id="KW-1185">Reference proteome</keyword>
<feature type="domain" description="Malate synthase N-terminal" evidence="11">
    <location>
        <begin position="4"/>
        <end position="61"/>
    </location>
</feature>
<comment type="caution">
    <text evidence="13">The sequence shown here is derived from an EMBL/GenBank/DDBJ whole genome shotgun (WGS) entry which is preliminary data.</text>
</comment>
<dbReference type="PANTHER" id="PTHR42902:SF1">
    <property type="entry name" value="MALATE SYNTHASE 1-RELATED"/>
    <property type="match status" value="1"/>
</dbReference>
<evidence type="ECO:0000256" key="5">
    <source>
        <dbReference type="ARBA" id="ARBA00022679"/>
    </source>
</evidence>
<evidence type="ECO:0000256" key="2">
    <source>
        <dbReference type="ARBA" id="ARBA00012636"/>
    </source>
</evidence>
<dbReference type="Proteomes" id="UP000004080">
    <property type="component" value="Unassembled WGS sequence"/>
</dbReference>
<feature type="active site" description="Proton acceptor" evidence="8">
    <location>
        <position position="156"/>
    </location>
</feature>
<dbReference type="RefSeq" id="WP_007201648.1">
    <property type="nucleotide sequence ID" value="NZ_AKKV01000024.1"/>
</dbReference>
<proteinExistence type="inferred from homology"/>
<dbReference type="FunFam" id="3.20.20.360:FF:000001">
    <property type="entry name" value="Malate synthase"/>
    <property type="match status" value="1"/>
</dbReference>
<keyword evidence="3 9" id="KW-0329">Glyoxylate bypass</keyword>
<evidence type="ECO:0000256" key="3">
    <source>
        <dbReference type="ARBA" id="ARBA00022435"/>
    </source>
</evidence>
<dbReference type="InterPro" id="IPR046363">
    <property type="entry name" value="MS_N_TIM-barrel_dom"/>
</dbReference>
<dbReference type="OrthoDB" id="9768429at2"/>
<gene>
    <name evidence="13" type="ORF">A374_07774</name>
</gene>
<dbReference type="InterPro" id="IPR011076">
    <property type="entry name" value="Malate_synth_sf"/>
</dbReference>
<dbReference type="PIRSF" id="PIRSF001363">
    <property type="entry name" value="Malate_synth"/>
    <property type="match status" value="1"/>
</dbReference>
<evidence type="ECO:0000256" key="9">
    <source>
        <dbReference type="RuleBase" id="RU000555"/>
    </source>
</evidence>
<feature type="domain" description="Malate synthase TIM barrel" evidence="10">
    <location>
        <begin position="153"/>
        <end position="396"/>
    </location>
</feature>
<dbReference type="InterPro" id="IPR048355">
    <property type="entry name" value="MS_C"/>
</dbReference>
<evidence type="ECO:0000259" key="12">
    <source>
        <dbReference type="Pfam" id="PF20659"/>
    </source>
</evidence>
<feature type="active site" description="Proton donor" evidence="8">
    <location>
        <position position="436"/>
    </location>
</feature>
<dbReference type="EC" id="2.3.3.9" evidence="2 9"/>
<dbReference type="NCBIfam" id="TIGR01344">
    <property type="entry name" value="malate_syn_A"/>
    <property type="match status" value="1"/>
</dbReference>
<evidence type="ECO:0000313" key="13">
    <source>
        <dbReference type="EMBL" id="EIT85716.1"/>
    </source>
</evidence>
<dbReference type="STRING" id="1196324.A374_07774"/>
<dbReference type="InterPro" id="IPR044856">
    <property type="entry name" value="Malate_synth_C_sf"/>
</dbReference>
<dbReference type="GO" id="GO:0006099">
    <property type="term" value="P:tricarboxylic acid cycle"/>
    <property type="evidence" value="ECO:0007669"/>
    <property type="project" value="UniProtKB-KW"/>
</dbReference>
<dbReference type="CDD" id="cd00727">
    <property type="entry name" value="malate_synt_A"/>
    <property type="match status" value="1"/>
</dbReference>
<dbReference type="PATRIC" id="fig|1196324.3.peg.1593"/>
<accession>I8J1U9</accession>
<name>I8J1U9_9BACL</name>
<dbReference type="Pfam" id="PF20656">
    <property type="entry name" value="MS_N"/>
    <property type="match status" value="1"/>
</dbReference>
<dbReference type="Gene3D" id="1.20.1220.12">
    <property type="entry name" value="Malate synthase, domain III"/>
    <property type="match status" value="1"/>
</dbReference>
<dbReference type="Gene3D" id="3.20.20.360">
    <property type="entry name" value="Malate synthase, domain 3"/>
    <property type="match status" value="1"/>
</dbReference>
<comment type="pathway">
    <text evidence="9">Carbohydrate metabolism; glyoxylate cycle; (S)-malate from isocitrate: step 2/2.</text>
</comment>
<evidence type="ECO:0000256" key="8">
    <source>
        <dbReference type="PIRSR" id="PIRSR001363-1"/>
    </source>
</evidence>
<dbReference type="UniPathway" id="UPA00703">
    <property type="reaction ID" value="UER00720"/>
</dbReference>
<keyword evidence="4 9" id="KW-0816">Tricarboxylic acid cycle</keyword>
<dbReference type="FunFam" id="1.20.1220.12:FF:000001">
    <property type="entry name" value="Malate synthase"/>
    <property type="match status" value="1"/>
</dbReference>
<dbReference type="eggNOG" id="COG2225">
    <property type="taxonomic scope" value="Bacteria"/>
</dbReference>
<dbReference type="GO" id="GO:0006097">
    <property type="term" value="P:glyoxylate cycle"/>
    <property type="evidence" value="ECO:0007669"/>
    <property type="project" value="UniProtKB-UniPathway"/>
</dbReference>
<evidence type="ECO:0000256" key="6">
    <source>
        <dbReference type="ARBA" id="ARBA00047918"/>
    </source>
</evidence>
<dbReference type="PROSITE" id="PS00510">
    <property type="entry name" value="MALATE_SYNTHASE"/>
    <property type="match status" value="1"/>
</dbReference>
<dbReference type="GO" id="GO:0004474">
    <property type="term" value="F:malate synthase activity"/>
    <property type="evidence" value="ECO:0007669"/>
    <property type="project" value="UniProtKB-EC"/>
</dbReference>
<evidence type="ECO:0000259" key="10">
    <source>
        <dbReference type="Pfam" id="PF01274"/>
    </source>
</evidence>